<evidence type="ECO:0000313" key="3">
    <source>
        <dbReference type="Proteomes" id="UP000269591"/>
    </source>
</evidence>
<keyword evidence="2" id="KW-0540">Nuclease</keyword>
<name>A0A3N0AU16_9ACTN</name>
<keyword evidence="2" id="KW-0255">Endonuclease</keyword>
<dbReference type="RefSeq" id="WP_123209651.1">
    <property type="nucleotide sequence ID" value="NZ_JBHTHO010000026.1"/>
</dbReference>
<protein>
    <submittedName>
        <fullName evidence="2">Endonuclease</fullName>
    </submittedName>
</protein>
<dbReference type="Proteomes" id="UP000269591">
    <property type="component" value="Unassembled WGS sequence"/>
</dbReference>
<dbReference type="OrthoDB" id="3191951at2"/>
<keyword evidence="3" id="KW-1185">Reference proteome</keyword>
<dbReference type="PANTHER" id="PTHR34039">
    <property type="entry name" value="UPF0102 PROTEIN YRAN"/>
    <property type="match status" value="1"/>
</dbReference>
<evidence type="ECO:0000313" key="2">
    <source>
        <dbReference type="EMBL" id="RNL37796.1"/>
    </source>
</evidence>
<comment type="similarity">
    <text evidence="1">Belongs to the UPF0102 family.</text>
</comment>
<dbReference type="SUPFAM" id="SSF52980">
    <property type="entry name" value="Restriction endonuclease-like"/>
    <property type="match status" value="1"/>
</dbReference>
<dbReference type="PANTHER" id="PTHR34039:SF1">
    <property type="entry name" value="UPF0102 PROTEIN YRAN"/>
    <property type="match status" value="1"/>
</dbReference>
<dbReference type="EMBL" id="QIBX01000023">
    <property type="protein sequence ID" value="RNL37796.1"/>
    <property type="molecule type" value="Genomic_DNA"/>
</dbReference>
<keyword evidence="2" id="KW-0378">Hydrolase</keyword>
<evidence type="ECO:0000256" key="1">
    <source>
        <dbReference type="ARBA" id="ARBA00006738"/>
    </source>
</evidence>
<dbReference type="InterPro" id="IPR003509">
    <property type="entry name" value="UPF0102_YraN-like"/>
</dbReference>
<dbReference type="GO" id="GO:0003676">
    <property type="term" value="F:nucleic acid binding"/>
    <property type="evidence" value="ECO:0007669"/>
    <property type="project" value="InterPro"/>
</dbReference>
<proteinExistence type="inferred from homology"/>
<sequence length="130" mass="14081">MKGLKERAIKATKLFLERRGYEVVETGWECPAGAIDVVAMEDDILVLVEVSARTADEGGFPEGSGLEGRERRETAAIAYLAEHEDVDRPVRFDDVSLVVFGEGKAFLRHHINALSDAVPVAGSSLPSEVA</sequence>
<gene>
    <name evidence="2" type="ORF">DMP06_10345</name>
</gene>
<organism evidence="2 3">
    <name type="scientific">Slackia equolifaciens</name>
    <dbReference type="NCBI Taxonomy" id="498718"/>
    <lineage>
        <taxon>Bacteria</taxon>
        <taxon>Bacillati</taxon>
        <taxon>Actinomycetota</taxon>
        <taxon>Coriobacteriia</taxon>
        <taxon>Eggerthellales</taxon>
        <taxon>Eggerthellaceae</taxon>
        <taxon>Slackia</taxon>
    </lineage>
</organism>
<accession>A0A3N0AU16</accession>
<reference evidence="3" key="1">
    <citation type="submission" date="2018-05" db="EMBL/GenBank/DDBJ databases">
        <title>Genome Sequencing of selected type strains of the family Eggerthellaceae.</title>
        <authorList>
            <person name="Danylec N."/>
            <person name="Stoll D.A."/>
            <person name="Doetsch A."/>
            <person name="Huch M."/>
        </authorList>
    </citation>
    <scope>NUCLEOTIDE SEQUENCE [LARGE SCALE GENOMIC DNA]</scope>
    <source>
        <strain evidence="3">DSM 24851</strain>
    </source>
</reference>
<dbReference type="Gene3D" id="3.40.1350.10">
    <property type="match status" value="1"/>
</dbReference>
<dbReference type="InterPro" id="IPR011335">
    <property type="entry name" value="Restrct_endonuc-II-like"/>
</dbReference>
<comment type="caution">
    <text evidence="2">The sequence shown here is derived from an EMBL/GenBank/DDBJ whole genome shotgun (WGS) entry which is preliminary data.</text>
</comment>
<dbReference type="Pfam" id="PF02021">
    <property type="entry name" value="UPF0102"/>
    <property type="match status" value="1"/>
</dbReference>
<dbReference type="GO" id="GO:0004519">
    <property type="term" value="F:endonuclease activity"/>
    <property type="evidence" value="ECO:0007669"/>
    <property type="project" value="UniProtKB-KW"/>
</dbReference>
<dbReference type="InterPro" id="IPR011856">
    <property type="entry name" value="tRNA_endonuc-like_dom_sf"/>
</dbReference>
<dbReference type="AlphaFoldDB" id="A0A3N0AU16"/>